<evidence type="ECO:0000256" key="7">
    <source>
        <dbReference type="ARBA" id="ARBA00023002"/>
    </source>
</evidence>
<comment type="pathway">
    <text evidence="2">Lipid metabolism; butanoate metabolism.</text>
</comment>
<dbReference type="Proteomes" id="UP000243333">
    <property type="component" value="Unassembled WGS sequence"/>
</dbReference>
<keyword evidence="8" id="KW-0520">NAD</keyword>
<accession>A0A1G7HTG9</accession>
<dbReference type="UniPathway" id="UPA00863"/>
<keyword evidence="6" id="KW-0597">Phosphoprotein</keyword>
<evidence type="ECO:0000256" key="10">
    <source>
        <dbReference type="ARBA" id="ARBA00042709"/>
    </source>
</evidence>
<evidence type="ECO:0000256" key="9">
    <source>
        <dbReference type="ARBA" id="ARBA00038962"/>
    </source>
</evidence>
<evidence type="ECO:0000256" key="4">
    <source>
        <dbReference type="ARBA" id="ARBA00011738"/>
    </source>
</evidence>
<evidence type="ECO:0000256" key="11">
    <source>
        <dbReference type="PIRSR" id="PIRSR000105-1"/>
    </source>
</evidence>
<dbReference type="GO" id="GO:0019605">
    <property type="term" value="P:butyrate metabolic process"/>
    <property type="evidence" value="ECO:0007669"/>
    <property type="project" value="UniProtKB-UniPathway"/>
</dbReference>
<dbReference type="Gene3D" id="1.10.1040.10">
    <property type="entry name" value="N-(1-d-carboxylethyl)-l-norvaline Dehydrogenase, domain 2"/>
    <property type="match status" value="1"/>
</dbReference>
<dbReference type="AlphaFoldDB" id="A0A1G7HTG9"/>
<reference evidence="15" key="1">
    <citation type="submission" date="2016-10" db="EMBL/GenBank/DDBJ databases">
        <authorList>
            <person name="Varghese N."/>
            <person name="Submissions S."/>
        </authorList>
    </citation>
    <scope>NUCLEOTIDE SEQUENCE [LARGE SCALE GENOMIC DNA]</scope>
    <source>
        <strain evidence="15">DSM 23256</strain>
    </source>
</reference>
<dbReference type="SUPFAM" id="SSF51735">
    <property type="entry name" value="NAD(P)-binding Rossmann-fold domains"/>
    <property type="match status" value="1"/>
</dbReference>
<dbReference type="EC" id="1.1.1.45" evidence="9"/>
<dbReference type="EMBL" id="FNBU01000001">
    <property type="protein sequence ID" value="SDF03791.1"/>
    <property type="molecule type" value="Genomic_DNA"/>
</dbReference>
<protein>
    <recommendedName>
        <fullName evidence="10">L-gulonate 3-dehydrogenase</fullName>
        <ecNumber evidence="9">1.1.1.45</ecNumber>
    </recommendedName>
    <alternativeName>
        <fullName evidence="10">L-gulonate 3-dehydrogenase</fullName>
    </alternativeName>
</protein>
<dbReference type="InterPro" id="IPR013328">
    <property type="entry name" value="6PGD_dom2"/>
</dbReference>
<gene>
    <name evidence="14" type="ORF">SAMN05660235_00258</name>
</gene>
<evidence type="ECO:0000313" key="14">
    <source>
        <dbReference type="EMBL" id="SDF03791.1"/>
    </source>
</evidence>
<dbReference type="InterPro" id="IPR022694">
    <property type="entry name" value="3-OHacyl-CoA_DH"/>
</dbReference>
<dbReference type="SUPFAM" id="SSF48179">
    <property type="entry name" value="6-phosphogluconate dehydrogenase C-terminal domain-like"/>
    <property type="match status" value="1"/>
</dbReference>
<evidence type="ECO:0000259" key="12">
    <source>
        <dbReference type="Pfam" id="PF00725"/>
    </source>
</evidence>
<dbReference type="InterPro" id="IPR008927">
    <property type="entry name" value="6-PGluconate_DH-like_C_sf"/>
</dbReference>
<feature type="domain" description="3-hydroxyacyl-CoA dehydrogenase C-terminal" evidence="12">
    <location>
        <begin position="191"/>
        <end position="289"/>
    </location>
</feature>
<dbReference type="Pfam" id="PF00725">
    <property type="entry name" value="3HCDH"/>
    <property type="match status" value="1"/>
</dbReference>
<dbReference type="InterPro" id="IPR006176">
    <property type="entry name" value="3-OHacyl-CoA_DH_NAD-bd"/>
</dbReference>
<dbReference type="GO" id="GO:0005737">
    <property type="term" value="C:cytoplasm"/>
    <property type="evidence" value="ECO:0007669"/>
    <property type="project" value="UniProtKB-SubCell"/>
</dbReference>
<dbReference type="OrthoDB" id="9815331at2"/>
<dbReference type="Pfam" id="PF02737">
    <property type="entry name" value="3HCDH_N"/>
    <property type="match status" value="1"/>
</dbReference>
<dbReference type="Gene3D" id="3.40.50.720">
    <property type="entry name" value="NAD(P)-binding Rossmann-like Domain"/>
    <property type="match status" value="1"/>
</dbReference>
<comment type="subunit">
    <text evidence="4">Homodimer.</text>
</comment>
<dbReference type="InterPro" id="IPR036291">
    <property type="entry name" value="NAD(P)-bd_dom_sf"/>
</dbReference>
<evidence type="ECO:0000256" key="1">
    <source>
        <dbReference type="ARBA" id="ARBA00004496"/>
    </source>
</evidence>
<evidence type="ECO:0000256" key="8">
    <source>
        <dbReference type="ARBA" id="ARBA00023027"/>
    </source>
</evidence>
<name>A0A1G7HTG9_9FIRM</name>
<evidence type="ECO:0000256" key="6">
    <source>
        <dbReference type="ARBA" id="ARBA00022553"/>
    </source>
</evidence>
<dbReference type="InterPro" id="IPR006108">
    <property type="entry name" value="3HC_DH_C"/>
</dbReference>
<evidence type="ECO:0000256" key="2">
    <source>
        <dbReference type="ARBA" id="ARBA00005086"/>
    </source>
</evidence>
<dbReference type="GO" id="GO:0070403">
    <property type="term" value="F:NAD+ binding"/>
    <property type="evidence" value="ECO:0007669"/>
    <property type="project" value="InterPro"/>
</dbReference>
<dbReference type="PROSITE" id="PS00067">
    <property type="entry name" value="3HCDH"/>
    <property type="match status" value="1"/>
</dbReference>
<dbReference type="STRING" id="1123285.SAMN05660235_00258"/>
<dbReference type="InterPro" id="IPR006180">
    <property type="entry name" value="3-OHacyl-CoA_DH_CS"/>
</dbReference>
<dbReference type="RefSeq" id="WP_093687333.1">
    <property type="nucleotide sequence ID" value="NZ_FNBU01000001.1"/>
</dbReference>
<evidence type="ECO:0000259" key="13">
    <source>
        <dbReference type="Pfam" id="PF02737"/>
    </source>
</evidence>
<sequence length="318" mass="34650">MQLADIKNICNLGTGTMGFGTALAFAMAGYNVRMFGRSAASIERGYSSIKAALATYREHGLVEEADIPAIINRIKGVTTLEEAAEGADFVIESIAENLETKREVFAKMDKLCGPHTIFATNTSGLSPTAIAEAIERKDKFVVAHFWNPPHLVPLVEVVPGKHTAQETVDITWKLMEKIGKKPVALNREALGFIGNRLQLALLREALYIVESGIASKEAVDTTMKYSLGRRLATTGPLESADLGGLDIFYNISSYLLADLCNSTEISPLLKEAVEKGTLGAKTGTGLYDWTPEALAKVKKTRESVLIEWLRKDKEGQVF</sequence>
<organism evidence="14 15">
    <name type="scientific">Sporolituus thermophilus DSM 23256</name>
    <dbReference type="NCBI Taxonomy" id="1123285"/>
    <lineage>
        <taxon>Bacteria</taxon>
        <taxon>Bacillati</taxon>
        <taxon>Bacillota</taxon>
        <taxon>Negativicutes</taxon>
        <taxon>Selenomonadales</taxon>
        <taxon>Sporomusaceae</taxon>
        <taxon>Sporolituus</taxon>
    </lineage>
</organism>
<feature type="domain" description="3-hydroxyacyl-CoA dehydrogenase NAD binding" evidence="13">
    <location>
        <begin position="10"/>
        <end position="186"/>
    </location>
</feature>
<comment type="similarity">
    <text evidence="3">Belongs to the 3-hydroxyacyl-CoA dehydrogenase family.</text>
</comment>
<evidence type="ECO:0000313" key="15">
    <source>
        <dbReference type="Proteomes" id="UP000243333"/>
    </source>
</evidence>
<dbReference type="PANTHER" id="PTHR48075:SF1">
    <property type="entry name" value="LAMBDA-CRYSTALLIN HOMOLOG"/>
    <property type="match status" value="1"/>
</dbReference>
<proteinExistence type="inferred from homology"/>
<comment type="subcellular location">
    <subcellularLocation>
        <location evidence="1">Cytoplasm</location>
    </subcellularLocation>
</comment>
<keyword evidence="15" id="KW-1185">Reference proteome</keyword>
<feature type="site" description="Important for catalytic activity" evidence="11">
    <location>
        <position position="144"/>
    </location>
</feature>
<evidence type="ECO:0000256" key="3">
    <source>
        <dbReference type="ARBA" id="ARBA00009463"/>
    </source>
</evidence>
<keyword evidence="7" id="KW-0560">Oxidoreductase</keyword>
<dbReference type="GO" id="GO:0050104">
    <property type="term" value="F:L-gulonate 3-dehydrogenase activity"/>
    <property type="evidence" value="ECO:0007669"/>
    <property type="project" value="UniProtKB-EC"/>
</dbReference>
<keyword evidence="5" id="KW-0963">Cytoplasm</keyword>
<evidence type="ECO:0000256" key="5">
    <source>
        <dbReference type="ARBA" id="ARBA00022490"/>
    </source>
</evidence>
<dbReference type="PIRSF" id="PIRSF000105">
    <property type="entry name" value="HCDH"/>
    <property type="match status" value="1"/>
</dbReference>
<dbReference type="PANTHER" id="PTHR48075">
    <property type="entry name" value="3-HYDROXYACYL-COA DEHYDROGENASE FAMILY PROTEIN"/>
    <property type="match status" value="1"/>
</dbReference>